<name>A0A1Y2B9W9_9FUNG</name>
<dbReference type="InterPro" id="IPR035940">
    <property type="entry name" value="CAP_sf"/>
</dbReference>
<protein>
    <submittedName>
        <fullName evidence="3">PR-1-like protein</fullName>
    </submittedName>
</protein>
<dbReference type="PROSITE" id="PS01009">
    <property type="entry name" value="CRISP_1"/>
    <property type="match status" value="1"/>
</dbReference>
<feature type="chain" id="PRO_5012282341" evidence="1">
    <location>
        <begin position="21"/>
        <end position="174"/>
    </location>
</feature>
<evidence type="ECO:0000259" key="2">
    <source>
        <dbReference type="SMART" id="SM00198"/>
    </source>
</evidence>
<organism evidence="3 4">
    <name type="scientific">Neocallimastix californiae</name>
    <dbReference type="NCBI Taxonomy" id="1754190"/>
    <lineage>
        <taxon>Eukaryota</taxon>
        <taxon>Fungi</taxon>
        <taxon>Fungi incertae sedis</taxon>
        <taxon>Chytridiomycota</taxon>
        <taxon>Chytridiomycota incertae sedis</taxon>
        <taxon>Neocallimastigomycetes</taxon>
        <taxon>Neocallimastigales</taxon>
        <taxon>Neocallimastigaceae</taxon>
        <taxon>Neocallimastix</taxon>
    </lineage>
</organism>
<comment type="caution">
    <text evidence="3">The sequence shown here is derived from an EMBL/GenBank/DDBJ whole genome shotgun (WGS) entry which is preliminary data.</text>
</comment>
<accession>A0A1Y2B9W9</accession>
<dbReference type="SUPFAM" id="SSF55797">
    <property type="entry name" value="PR-1-like"/>
    <property type="match status" value="1"/>
</dbReference>
<gene>
    <name evidence="3" type="ORF">LY90DRAFT_512590</name>
</gene>
<dbReference type="InterPro" id="IPR014044">
    <property type="entry name" value="CAP_dom"/>
</dbReference>
<dbReference type="PRINTS" id="PR00837">
    <property type="entry name" value="V5TPXLIKE"/>
</dbReference>
<dbReference type="Gene3D" id="3.40.33.10">
    <property type="entry name" value="CAP"/>
    <property type="match status" value="1"/>
</dbReference>
<evidence type="ECO:0000256" key="1">
    <source>
        <dbReference type="SAM" id="SignalP"/>
    </source>
</evidence>
<feature type="domain" description="SCP" evidence="2">
    <location>
        <begin position="31"/>
        <end position="168"/>
    </location>
</feature>
<dbReference type="OrthoDB" id="2128882at2759"/>
<dbReference type="AlphaFoldDB" id="A0A1Y2B9W9"/>
<evidence type="ECO:0000313" key="3">
    <source>
        <dbReference type="EMBL" id="ORY30885.1"/>
    </source>
</evidence>
<dbReference type="SMART" id="SM00198">
    <property type="entry name" value="SCP"/>
    <property type="match status" value="1"/>
</dbReference>
<dbReference type="GO" id="GO:0005576">
    <property type="term" value="C:extracellular region"/>
    <property type="evidence" value="ECO:0007669"/>
    <property type="project" value="InterPro"/>
</dbReference>
<keyword evidence="4" id="KW-1185">Reference proteome</keyword>
<evidence type="ECO:0000313" key="4">
    <source>
        <dbReference type="Proteomes" id="UP000193920"/>
    </source>
</evidence>
<dbReference type="PANTHER" id="PTHR10334">
    <property type="entry name" value="CYSTEINE-RICH SECRETORY PROTEIN-RELATED"/>
    <property type="match status" value="1"/>
</dbReference>
<proteinExistence type="predicted"/>
<dbReference type="InterPro" id="IPR018244">
    <property type="entry name" value="Allrgn_V5/Tpx1_CS"/>
</dbReference>
<dbReference type="InterPro" id="IPR001283">
    <property type="entry name" value="CRISP-related"/>
</dbReference>
<feature type="signal peptide" evidence="1">
    <location>
        <begin position="1"/>
        <end position="20"/>
    </location>
</feature>
<dbReference type="STRING" id="1754190.A0A1Y2B9W9"/>
<dbReference type="Pfam" id="PF00188">
    <property type="entry name" value="CAP"/>
    <property type="match status" value="1"/>
</dbReference>
<sequence length="174" mass="19765">MKFIFFVLLSIFALISTANGAVVKRSGLTNNEKNTLLKLHTTTRKAVKASNMKNIVWDNNIAKEAQAYASKCVYNGIKFVHASNRNGHGENLAWGTYDDVSRYYKLWDKERSDFEKAGVRTKFKGGSYGHYSQIVWADNTKIGCGYQYCSNASRYLLVCRYLTGNIIDKTVYKL</sequence>
<dbReference type="EMBL" id="MCOG01000172">
    <property type="protein sequence ID" value="ORY30885.1"/>
    <property type="molecule type" value="Genomic_DNA"/>
</dbReference>
<keyword evidence="1" id="KW-0732">Signal</keyword>
<reference evidence="3 4" key="1">
    <citation type="submission" date="2016-08" db="EMBL/GenBank/DDBJ databases">
        <title>A Parts List for Fungal Cellulosomes Revealed by Comparative Genomics.</title>
        <authorList>
            <consortium name="DOE Joint Genome Institute"/>
            <person name="Haitjema C.H."/>
            <person name="Gilmore S.P."/>
            <person name="Henske J.K."/>
            <person name="Solomon K.V."/>
            <person name="De Groot R."/>
            <person name="Kuo A."/>
            <person name="Mondo S.J."/>
            <person name="Salamov A.A."/>
            <person name="Labutti K."/>
            <person name="Zhao Z."/>
            <person name="Chiniquy J."/>
            <person name="Barry K."/>
            <person name="Brewer H.M."/>
            <person name="Purvine S.O."/>
            <person name="Wright A.T."/>
            <person name="Boxma B."/>
            <person name="Van Alen T."/>
            <person name="Hackstein J.H."/>
            <person name="Baker S.E."/>
            <person name="Grigoriev I.V."/>
            <person name="O'Malley M.A."/>
        </authorList>
    </citation>
    <scope>NUCLEOTIDE SEQUENCE [LARGE SCALE GENOMIC DNA]</scope>
    <source>
        <strain evidence="3 4">G1</strain>
    </source>
</reference>
<dbReference type="CDD" id="cd05380">
    <property type="entry name" value="CAP_euk"/>
    <property type="match status" value="1"/>
</dbReference>
<dbReference type="Proteomes" id="UP000193920">
    <property type="component" value="Unassembled WGS sequence"/>
</dbReference>